<dbReference type="Proteomes" id="UP000029391">
    <property type="component" value="Unassembled WGS sequence"/>
</dbReference>
<dbReference type="RefSeq" id="WP_043797091.1">
    <property type="nucleotide sequence ID" value="NZ_AWXU01000009.1"/>
</dbReference>
<dbReference type="EMBL" id="AWXU01000009">
    <property type="protein sequence ID" value="KFN51160.1"/>
    <property type="molecule type" value="Genomic_DNA"/>
</dbReference>
<protein>
    <recommendedName>
        <fullName evidence="3">HMA domain-containing protein</fullName>
    </recommendedName>
</protein>
<keyword evidence="2" id="KW-1185">Reference proteome</keyword>
<sequence length="79" mass="8136">MEYRITLPPRTPVDLDRLAAALQGFDPAAIVDHDAVIGRLRINAAMSSLALAGLLHALGVPVTPDGVETQPSVCCGGCG</sequence>
<gene>
    <name evidence="1" type="ORF">P873_04480</name>
</gene>
<dbReference type="AlphaFoldDB" id="A0A091C3C7"/>
<evidence type="ECO:0000313" key="2">
    <source>
        <dbReference type="Proteomes" id="UP000029391"/>
    </source>
</evidence>
<dbReference type="STRING" id="1121013.GCA_000426365_01482"/>
<reference evidence="1 2" key="1">
    <citation type="submission" date="2013-09" db="EMBL/GenBank/DDBJ databases">
        <title>Genome sequencing of Arenimonas composti.</title>
        <authorList>
            <person name="Chen F."/>
            <person name="Wang G."/>
        </authorList>
    </citation>
    <scope>NUCLEOTIDE SEQUENCE [LARGE SCALE GENOMIC DNA]</scope>
    <source>
        <strain evidence="1 2">TR7-09</strain>
    </source>
</reference>
<evidence type="ECO:0000313" key="1">
    <source>
        <dbReference type="EMBL" id="KFN51160.1"/>
    </source>
</evidence>
<comment type="caution">
    <text evidence="1">The sequence shown here is derived from an EMBL/GenBank/DDBJ whole genome shotgun (WGS) entry which is preliminary data.</text>
</comment>
<proteinExistence type="predicted"/>
<organism evidence="1 2">
    <name type="scientific">Arenimonas composti TR7-09 = DSM 18010</name>
    <dbReference type="NCBI Taxonomy" id="1121013"/>
    <lineage>
        <taxon>Bacteria</taxon>
        <taxon>Pseudomonadati</taxon>
        <taxon>Pseudomonadota</taxon>
        <taxon>Gammaproteobacteria</taxon>
        <taxon>Lysobacterales</taxon>
        <taxon>Lysobacteraceae</taxon>
        <taxon>Arenimonas</taxon>
    </lineage>
</organism>
<evidence type="ECO:0008006" key="3">
    <source>
        <dbReference type="Google" id="ProtNLM"/>
    </source>
</evidence>
<accession>A0A091C3C7</accession>
<feature type="non-terminal residue" evidence="1">
    <location>
        <position position="79"/>
    </location>
</feature>
<name>A0A091C3C7_9GAMM</name>